<evidence type="ECO:0000256" key="3">
    <source>
        <dbReference type="ARBA" id="ARBA00023163"/>
    </source>
</evidence>
<dbReference type="SUPFAM" id="SSF47413">
    <property type="entry name" value="lambda repressor-like DNA-binding domains"/>
    <property type="match status" value="1"/>
</dbReference>
<accession>A0A1M4YRX5</accession>
<dbReference type="InterPro" id="IPR000843">
    <property type="entry name" value="HTH_LacI"/>
</dbReference>
<evidence type="ECO:0000259" key="4">
    <source>
        <dbReference type="PROSITE" id="PS50932"/>
    </source>
</evidence>
<dbReference type="PROSITE" id="PS00356">
    <property type="entry name" value="HTH_LACI_1"/>
    <property type="match status" value="1"/>
</dbReference>
<protein>
    <submittedName>
        <fullName evidence="5">LacI family transcriptional regulator, sucrose operon repressor</fullName>
    </submittedName>
</protein>
<reference evidence="5 6" key="1">
    <citation type="submission" date="2016-11" db="EMBL/GenBank/DDBJ databases">
        <authorList>
            <person name="Jaros S."/>
            <person name="Januszkiewicz K."/>
            <person name="Wedrychowicz H."/>
        </authorList>
    </citation>
    <scope>NUCLEOTIDE SEQUENCE [LARGE SCALE GENOMIC DNA]</scope>
    <source>
        <strain evidence="5 6">DSM 15692</strain>
    </source>
</reference>
<dbReference type="CDD" id="cd01542">
    <property type="entry name" value="PBP1_TreR-like"/>
    <property type="match status" value="1"/>
</dbReference>
<dbReference type="CDD" id="cd01392">
    <property type="entry name" value="HTH_LacI"/>
    <property type="match status" value="1"/>
</dbReference>
<organism evidence="5 6">
    <name type="scientific">Atopostipes suicloacalis DSM 15692</name>
    <dbReference type="NCBI Taxonomy" id="1121025"/>
    <lineage>
        <taxon>Bacteria</taxon>
        <taxon>Bacillati</taxon>
        <taxon>Bacillota</taxon>
        <taxon>Bacilli</taxon>
        <taxon>Lactobacillales</taxon>
        <taxon>Carnobacteriaceae</taxon>
        <taxon>Atopostipes</taxon>
    </lineage>
</organism>
<dbReference type="Proteomes" id="UP000184128">
    <property type="component" value="Unassembled WGS sequence"/>
</dbReference>
<dbReference type="PRINTS" id="PR00036">
    <property type="entry name" value="HTHLACI"/>
</dbReference>
<proteinExistence type="predicted"/>
<dbReference type="InterPro" id="IPR046335">
    <property type="entry name" value="LacI/GalR-like_sensor"/>
</dbReference>
<dbReference type="EMBL" id="FQUF01000031">
    <property type="protein sequence ID" value="SHF08544.1"/>
    <property type="molecule type" value="Genomic_DNA"/>
</dbReference>
<keyword evidence="1" id="KW-0805">Transcription regulation</keyword>
<dbReference type="AlphaFoldDB" id="A0A1M4YRX5"/>
<dbReference type="STRING" id="1121025.SAMN02745249_01773"/>
<evidence type="ECO:0000313" key="6">
    <source>
        <dbReference type="Proteomes" id="UP000184128"/>
    </source>
</evidence>
<dbReference type="Pfam" id="PF13377">
    <property type="entry name" value="Peripla_BP_3"/>
    <property type="match status" value="1"/>
</dbReference>
<dbReference type="PANTHER" id="PTHR30146:SF154">
    <property type="entry name" value="TRANSCRIPTION REGULATOR, MEMBER OF GALR FAMILY"/>
    <property type="match status" value="1"/>
</dbReference>
<name>A0A1M4YRX5_9LACT</name>
<feature type="domain" description="HTH lacI-type" evidence="4">
    <location>
        <begin position="2"/>
        <end position="55"/>
    </location>
</feature>
<dbReference type="Gene3D" id="1.10.260.40">
    <property type="entry name" value="lambda repressor-like DNA-binding domains"/>
    <property type="match status" value="1"/>
</dbReference>
<evidence type="ECO:0000313" key="5">
    <source>
        <dbReference type="EMBL" id="SHF08544.1"/>
    </source>
</evidence>
<dbReference type="PROSITE" id="PS50932">
    <property type="entry name" value="HTH_LACI_2"/>
    <property type="match status" value="1"/>
</dbReference>
<evidence type="ECO:0000256" key="2">
    <source>
        <dbReference type="ARBA" id="ARBA00023125"/>
    </source>
</evidence>
<dbReference type="Pfam" id="PF00356">
    <property type="entry name" value="LacI"/>
    <property type="match status" value="1"/>
</dbReference>
<gene>
    <name evidence="5" type="ORF">SAMN02745249_01773</name>
</gene>
<dbReference type="Gene3D" id="3.40.50.2300">
    <property type="match status" value="2"/>
</dbReference>
<dbReference type="SMART" id="SM00354">
    <property type="entry name" value="HTH_LACI"/>
    <property type="match status" value="1"/>
</dbReference>
<dbReference type="InterPro" id="IPR028082">
    <property type="entry name" value="Peripla_BP_I"/>
</dbReference>
<dbReference type="SUPFAM" id="SSF53822">
    <property type="entry name" value="Periplasmic binding protein-like I"/>
    <property type="match status" value="1"/>
</dbReference>
<dbReference type="OrthoDB" id="3180992at2"/>
<keyword evidence="2" id="KW-0238">DNA-binding</keyword>
<keyword evidence="3" id="KW-0804">Transcription</keyword>
<dbReference type="PANTHER" id="PTHR30146">
    <property type="entry name" value="LACI-RELATED TRANSCRIPTIONAL REPRESSOR"/>
    <property type="match status" value="1"/>
</dbReference>
<dbReference type="GO" id="GO:0000976">
    <property type="term" value="F:transcription cis-regulatory region binding"/>
    <property type="evidence" value="ECO:0007669"/>
    <property type="project" value="TreeGrafter"/>
</dbReference>
<dbReference type="GO" id="GO:0003700">
    <property type="term" value="F:DNA-binding transcription factor activity"/>
    <property type="evidence" value="ECO:0007669"/>
    <property type="project" value="TreeGrafter"/>
</dbReference>
<evidence type="ECO:0000256" key="1">
    <source>
        <dbReference type="ARBA" id="ARBA00023015"/>
    </source>
</evidence>
<dbReference type="InterPro" id="IPR010982">
    <property type="entry name" value="Lambda_DNA-bd_dom_sf"/>
</dbReference>
<sequence>MVTLNDIAKMANVSKSTVSRYLNNGSVSQKTREKLDKIVQETGYQPNLLAQSLKAQKSNMVGVIIPRYGSPSTNEVLKGIDSIAYTEDIQLMITNSDLDIERTKKNIRLLQRQKVGVIILLATTIDEELEEQLRTSKTPIIIVGQKLSGLPAYVYQDYEAGRLIAEHAIKLGHRHLLFVGVTEEDYAVGVLRKKGFYDVAKQNGAQVSFIQSDFSRSQNYEKALKYLPQTKATYIAAATDHMAIGIFNACMELGVQIPNQISLSGFGGYSETRNVLPHITTIQYSHSEMGETIMKAALQTLETGKNRLHTELPVQLLIQGSTEELKG</sequence>
<keyword evidence="6" id="KW-1185">Reference proteome</keyword>